<evidence type="ECO:0000256" key="3">
    <source>
        <dbReference type="ARBA" id="ARBA00023163"/>
    </source>
</evidence>
<dbReference type="STRING" id="1850517.A8708_09880"/>
<sequence>MKNLHPVLFIRNNANSLFMRLIAGFLCIIVLFASLTLYSMSVSKESVRKEIVKYNTLMLESTRENYENHFNLIKNQMLLFYYSKEVQNLHKSPSYSNFPLIVRDITTWVGNPYLFIENIAIYSKQNDIVLEKGTSTNAEDMFSKFYSSSEYPLAFWRQQFTESYSNRIFPSAAMVNTIFRDQPQILGELIPIIFRDNDHPDFYMVVFLNAQKMYKAFHQSIYDDFIIYNDLGQAIFESPNQEPFLSYDELQTRGGVGEFVHEDKYYFKMKGDVTGYQYVYRVLVKRIASQYRLNITLIVAVVAAILLSILFSFLFTARINNPLKKVIESIRDMNEHVPYRSNIKEFNIISNELHGNQMIRKQLSFIHHLKAIRSSDHDTVRLDFIDKPFLFILFQIKANNIDAITQPVFQKWLYYMKTFIDSKLKPSFPDVLTFQVEHDQILSYVFTEAMADVDELLNQMKDVFDHDRDHGIVTIAISSLHSASIHLTKAYEEVQDLVGERLLINETQIIRKRAARQMAVGFSLDQDKEFDANLKEGNAAQLTALMERLYARWQGKEFTAAMLMRFAESMVGKIRHAVVPNYAESDRIEEILQGSDDRIQLCNTLQDLEQLLFVWVMGTADAVRVKKEEKYPVTSFVIDYINEHLSEEIYLDVLADKLKMSSGYLSSYFKGKTGKNIVDYINETRIARAASLLADNRIKVHDAAKTVGYQNITSFNRMFKKYTGVTPSEYRKRLG</sequence>
<keyword evidence="4" id="KW-0472">Membrane</keyword>
<evidence type="ECO:0000313" key="7">
    <source>
        <dbReference type="Proteomes" id="UP000078454"/>
    </source>
</evidence>
<dbReference type="Gene3D" id="1.10.10.60">
    <property type="entry name" value="Homeodomain-like"/>
    <property type="match status" value="2"/>
</dbReference>
<accession>A0A198AQX1</accession>
<keyword evidence="3" id="KW-0804">Transcription</keyword>
<dbReference type="AlphaFoldDB" id="A0A198AQX1"/>
<dbReference type="PRINTS" id="PR00032">
    <property type="entry name" value="HTHARAC"/>
</dbReference>
<evidence type="ECO:0000256" key="2">
    <source>
        <dbReference type="ARBA" id="ARBA00023125"/>
    </source>
</evidence>
<dbReference type="OrthoDB" id="2647723at2"/>
<evidence type="ECO:0000256" key="1">
    <source>
        <dbReference type="ARBA" id="ARBA00023015"/>
    </source>
</evidence>
<name>A0A198AQX1_9BACL</name>
<dbReference type="SMART" id="SM00342">
    <property type="entry name" value="HTH_ARAC"/>
    <property type="match status" value="1"/>
</dbReference>
<feature type="domain" description="HTH araC/xylS-type" evidence="5">
    <location>
        <begin position="635"/>
        <end position="733"/>
    </location>
</feature>
<dbReference type="Proteomes" id="UP000078454">
    <property type="component" value="Unassembled WGS sequence"/>
</dbReference>
<evidence type="ECO:0000259" key="5">
    <source>
        <dbReference type="PROSITE" id="PS01124"/>
    </source>
</evidence>
<evidence type="ECO:0000313" key="6">
    <source>
        <dbReference type="EMBL" id="OAS23495.1"/>
    </source>
</evidence>
<dbReference type="InterPro" id="IPR020449">
    <property type="entry name" value="Tscrpt_reg_AraC-type_HTH"/>
</dbReference>
<dbReference type="Pfam" id="PF12833">
    <property type="entry name" value="HTH_18"/>
    <property type="match status" value="1"/>
</dbReference>
<protein>
    <recommendedName>
        <fullName evidence="5">HTH araC/xylS-type domain-containing protein</fullName>
    </recommendedName>
</protein>
<evidence type="ECO:0000256" key="4">
    <source>
        <dbReference type="SAM" id="Phobius"/>
    </source>
</evidence>
<dbReference type="EMBL" id="LYPB01000040">
    <property type="protein sequence ID" value="OAS23495.1"/>
    <property type="molecule type" value="Genomic_DNA"/>
</dbReference>
<reference evidence="6 7" key="1">
    <citation type="submission" date="2016-05" db="EMBL/GenBank/DDBJ databases">
        <title>Paenibacillus sp. 1ZS3-15 nov., isolated from the rhizosphere soil.</title>
        <authorList>
            <person name="Zhang X.X."/>
            <person name="Zhang J."/>
        </authorList>
    </citation>
    <scope>NUCLEOTIDE SEQUENCE [LARGE SCALE GENOMIC DNA]</scope>
    <source>
        <strain evidence="6 7">1ZS3-15</strain>
    </source>
</reference>
<dbReference type="GO" id="GO:0003700">
    <property type="term" value="F:DNA-binding transcription factor activity"/>
    <property type="evidence" value="ECO:0007669"/>
    <property type="project" value="InterPro"/>
</dbReference>
<feature type="transmembrane region" description="Helical" evidence="4">
    <location>
        <begin position="295"/>
        <end position="315"/>
    </location>
</feature>
<dbReference type="PANTHER" id="PTHR43280">
    <property type="entry name" value="ARAC-FAMILY TRANSCRIPTIONAL REGULATOR"/>
    <property type="match status" value="1"/>
</dbReference>
<keyword evidence="7" id="KW-1185">Reference proteome</keyword>
<dbReference type="GO" id="GO:0043565">
    <property type="term" value="F:sequence-specific DNA binding"/>
    <property type="evidence" value="ECO:0007669"/>
    <property type="project" value="InterPro"/>
</dbReference>
<dbReference type="PANTHER" id="PTHR43280:SF28">
    <property type="entry name" value="HTH-TYPE TRANSCRIPTIONAL ACTIVATOR RHAS"/>
    <property type="match status" value="1"/>
</dbReference>
<keyword evidence="4" id="KW-1133">Transmembrane helix</keyword>
<dbReference type="SUPFAM" id="SSF46689">
    <property type="entry name" value="Homeodomain-like"/>
    <property type="match status" value="1"/>
</dbReference>
<keyword evidence="2" id="KW-0238">DNA-binding</keyword>
<gene>
    <name evidence="6" type="ORF">A8708_09880</name>
</gene>
<dbReference type="RefSeq" id="WP_068661855.1">
    <property type="nucleotide sequence ID" value="NZ_LYPB01000040.1"/>
</dbReference>
<dbReference type="PROSITE" id="PS01124">
    <property type="entry name" value="HTH_ARAC_FAMILY_2"/>
    <property type="match status" value="1"/>
</dbReference>
<proteinExistence type="predicted"/>
<feature type="transmembrane region" description="Helical" evidence="4">
    <location>
        <begin position="17"/>
        <end position="38"/>
    </location>
</feature>
<organism evidence="6 7">
    <name type="scientific">Paenibacillus oryzisoli</name>
    <dbReference type="NCBI Taxonomy" id="1850517"/>
    <lineage>
        <taxon>Bacteria</taxon>
        <taxon>Bacillati</taxon>
        <taxon>Bacillota</taxon>
        <taxon>Bacilli</taxon>
        <taxon>Bacillales</taxon>
        <taxon>Paenibacillaceae</taxon>
        <taxon>Paenibacillus</taxon>
    </lineage>
</organism>
<keyword evidence="4" id="KW-0812">Transmembrane</keyword>
<dbReference type="InterPro" id="IPR009057">
    <property type="entry name" value="Homeodomain-like_sf"/>
</dbReference>
<dbReference type="InterPro" id="IPR018060">
    <property type="entry name" value="HTH_AraC"/>
</dbReference>
<keyword evidence="1" id="KW-0805">Transcription regulation</keyword>
<comment type="caution">
    <text evidence="6">The sequence shown here is derived from an EMBL/GenBank/DDBJ whole genome shotgun (WGS) entry which is preliminary data.</text>
</comment>